<comment type="caution">
    <text evidence="1">The sequence shown here is derived from an EMBL/GenBank/DDBJ whole genome shotgun (WGS) entry which is preliminary data.</text>
</comment>
<dbReference type="Proteomes" id="UP001165064">
    <property type="component" value="Unassembled WGS sequence"/>
</dbReference>
<evidence type="ECO:0000313" key="2">
    <source>
        <dbReference type="Proteomes" id="UP001165064"/>
    </source>
</evidence>
<sequence>MVNEKTGGVMHVDFDCLFDKGKKLAVPERVPFRLTRNMIAAMGVTGIEGVFRRTSEVTMELIRGNENILMNVLETFLYDPIMDWKANKGRSLRRHANEDELNMQPRVVMDSIRRKIKGILDPKDLDTGSKDSGGLSVSTGFQVDAAVLTACDDHNLAKMYIGWMPFL</sequence>
<proteinExistence type="predicted"/>
<protein>
    <submittedName>
        <fullName evidence="1">Unnamed protein product</fullName>
    </submittedName>
</protein>
<accession>A0ACB5U0G1</accession>
<organism evidence="1 2">
    <name type="scientific">Ambrosiozyma monospora</name>
    <name type="common">Yeast</name>
    <name type="synonym">Endomycopsis monosporus</name>
    <dbReference type="NCBI Taxonomy" id="43982"/>
    <lineage>
        <taxon>Eukaryota</taxon>
        <taxon>Fungi</taxon>
        <taxon>Dikarya</taxon>
        <taxon>Ascomycota</taxon>
        <taxon>Saccharomycotina</taxon>
        <taxon>Pichiomycetes</taxon>
        <taxon>Pichiales</taxon>
        <taxon>Pichiaceae</taxon>
        <taxon>Ambrosiozyma</taxon>
    </lineage>
</organism>
<gene>
    <name evidence="1" type="ORF">Amon02_001067100</name>
</gene>
<dbReference type="EMBL" id="BSXS01010921">
    <property type="protein sequence ID" value="GME99272.1"/>
    <property type="molecule type" value="Genomic_DNA"/>
</dbReference>
<name>A0ACB5U0G1_AMBMO</name>
<keyword evidence="2" id="KW-1185">Reference proteome</keyword>
<reference evidence="1" key="1">
    <citation type="submission" date="2023-04" db="EMBL/GenBank/DDBJ databases">
        <title>Ambrosiozyma monospora NBRC 10751.</title>
        <authorList>
            <person name="Ichikawa N."/>
            <person name="Sato H."/>
            <person name="Tonouchi N."/>
        </authorList>
    </citation>
    <scope>NUCLEOTIDE SEQUENCE</scope>
    <source>
        <strain evidence="1">NBRC 10751</strain>
    </source>
</reference>
<evidence type="ECO:0000313" key="1">
    <source>
        <dbReference type="EMBL" id="GME99272.1"/>
    </source>
</evidence>